<dbReference type="PANTHER" id="PTHR30482:SF10">
    <property type="entry name" value="HIGH-AFFINITY BRANCHED-CHAIN AMINO ACID TRANSPORT PROTEIN BRAE"/>
    <property type="match status" value="1"/>
</dbReference>
<feature type="transmembrane region" description="Helical" evidence="6">
    <location>
        <begin position="238"/>
        <end position="267"/>
    </location>
</feature>
<name>A0A2V3UKF1_9HYPH</name>
<protein>
    <submittedName>
        <fullName evidence="7">Amino acid/amide ABC transporter membrane protein 2 (HAAT family)</fullName>
    </submittedName>
</protein>
<evidence type="ECO:0000256" key="2">
    <source>
        <dbReference type="ARBA" id="ARBA00022475"/>
    </source>
</evidence>
<keyword evidence="5 6" id="KW-0472">Membrane</keyword>
<feature type="transmembrane region" description="Helical" evidence="6">
    <location>
        <begin position="158"/>
        <end position="178"/>
    </location>
</feature>
<evidence type="ECO:0000256" key="5">
    <source>
        <dbReference type="ARBA" id="ARBA00023136"/>
    </source>
</evidence>
<keyword evidence="4 6" id="KW-1133">Transmembrane helix</keyword>
<evidence type="ECO:0000256" key="4">
    <source>
        <dbReference type="ARBA" id="ARBA00022989"/>
    </source>
</evidence>
<feature type="transmembrane region" description="Helical" evidence="6">
    <location>
        <begin position="210"/>
        <end position="231"/>
    </location>
</feature>
<organism evidence="7 8">
    <name type="scientific">Chelatococcus asaccharovorans</name>
    <dbReference type="NCBI Taxonomy" id="28210"/>
    <lineage>
        <taxon>Bacteria</taxon>
        <taxon>Pseudomonadati</taxon>
        <taxon>Pseudomonadota</taxon>
        <taxon>Alphaproteobacteria</taxon>
        <taxon>Hyphomicrobiales</taxon>
        <taxon>Chelatococcaceae</taxon>
        <taxon>Chelatococcus</taxon>
    </lineage>
</organism>
<dbReference type="PANTHER" id="PTHR30482">
    <property type="entry name" value="HIGH-AFFINITY BRANCHED-CHAIN AMINO ACID TRANSPORT SYSTEM PERMEASE"/>
    <property type="match status" value="1"/>
</dbReference>
<dbReference type="Proteomes" id="UP000248021">
    <property type="component" value="Unassembled WGS sequence"/>
</dbReference>
<evidence type="ECO:0000256" key="1">
    <source>
        <dbReference type="ARBA" id="ARBA00004651"/>
    </source>
</evidence>
<dbReference type="GO" id="GO:0005886">
    <property type="term" value="C:plasma membrane"/>
    <property type="evidence" value="ECO:0007669"/>
    <property type="project" value="UniProtKB-SubCell"/>
</dbReference>
<dbReference type="OrthoDB" id="9814461at2"/>
<evidence type="ECO:0000313" key="8">
    <source>
        <dbReference type="Proteomes" id="UP000248021"/>
    </source>
</evidence>
<reference evidence="7 8" key="1">
    <citation type="submission" date="2018-05" db="EMBL/GenBank/DDBJ databases">
        <title>Genomic Encyclopedia of Type Strains, Phase IV (KMG-IV): sequencing the most valuable type-strain genomes for metagenomic binning, comparative biology and taxonomic classification.</title>
        <authorList>
            <person name="Goeker M."/>
        </authorList>
    </citation>
    <scope>NUCLEOTIDE SEQUENCE [LARGE SCALE GENOMIC DNA]</scope>
    <source>
        <strain evidence="7 8">DSM 6462</strain>
    </source>
</reference>
<evidence type="ECO:0000256" key="6">
    <source>
        <dbReference type="SAM" id="Phobius"/>
    </source>
</evidence>
<dbReference type="RefSeq" id="WP_110372808.1">
    <property type="nucleotide sequence ID" value="NZ_JAHBRY010000001.1"/>
</dbReference>
<dbReference type="EMBL" id="QJJK01000001">
    <property type="protein sequence ID" value="PXW64774.1"/>
    <property type="molecule type" value="Genomic_DNA"/>
</dbReference>
<comment type="subcellular location">
    <subcellularLocation>
        <location evidence="1">Cell membrane</location>
        <topology evidence="1">Multi-pass membrane protein</topology>
    </subcellularLocation>
</comment>
<evidence type="ECO:0000313" key="7">
    <source>
        <dbReference type="EMBL" id="PXW64774.1"/>
    </source>
</evidence>
<feature type="transmembrane region" description="Helical" evidence="6">
    <location>
        <begin position="82"/>
        <end position="104"/>
    </location>
</feature>
<feature type="transmembrane region" description="Helical" evidence="6">
    <location>
        <begin position="6"/>
        <end position="23"/>
    </location>
</feature>
<sequence>MTRRGYLPILLVLAVLALLPFAVTSNVVLNFVVFVLIITLAAQGWNLLGGVGGQSSFGHAAFFGTGAYVSAILQVRFGINAWVATAVAVAAGAAVGWIIGFLSFRAGLRGSYFALVTLAFAEVLRILANAAGFTGGAAGLLMKLDVGFWNMQFTSRAAFLWLALGFVAVGLIVSQMIANSRFGAQLVAVRENEEAARALGVDVLSVKLKAITVSAALTAVAGCLYLQYFLYIDANIAYGLWISVEALLAPMVGGRGLVLGPIIGAFTLHGLGEASKLLAGRVPGIDLAAYGAVLILVVAFAPGGVLGLLRKLRFRSQPVAKTAEETA</sequence>
<comment type="caution">
    <text evidence="7">The sequence shown here is derived from an EMBL/GenBank/DDBJ whole genome shotgun (WGS) entry which is preliminary data.</text>
</comment>
<feature type="transmembrane region" description="Helical" evidence="6">
    <location>
        <begin position="287"/>
        <end position="309"/>
    </location>
</feature>
<dbReference type="CDD" id="cd06581">
    <property type="entry name" value="TM_PBP1_LivM_like"/>
    <property type="match status" value="1"/>
</dbReference>
<dbReference type="Pfam" id="PF02653">
    <property type="entry name" value="BPD_transp_2"/>
    <property type="match status" value="1"/>
</dbReference>
<feature type="transmembrane region" description="Helical" evidence="6">
    <location>
        <begin position="57"/>
        <end position="75"/>
    </location>
</feature>
<dbReference type="InterPro" id="IPR043428">
    <property type="entry name" value="LivM-like"/>
</dbReference>
<proteinExistence type="predicted"/>
<keyword evidence="2" id="KW-1003">Cell membrane</keyword>
<evidence type="ECO:0000256" key="3">
    <source>
        <dbReference type="ARBA" id="ARBA00022692"/>
    </source>
</evidence>
<gene>
    <name evidence="7" type="ORF">C7450_101533</name>
</gene>
<keyword evidence="8" id="KW-1185">Reference proteome</keyword>
<keyword evidence="3 6" id="KW-0812">Transmembrane</keyword>
<dbReference type="AlphaFoldDB" id="A0A2V3UKF1"/>
<dbReference type="InterPro" id="IPR001851">
    <property type="entry name" value="ABC_transp_permease"/>
</dbReference>
<accession>A0A2V3UKF1</accession>
<dbReference type="GO" id="GO:0015658">
    <property type="term" value="F:branched-chain amino acid transmembrane transporter activity"/>
    <property type="evidence" value="ECO:0007669"/>
    <property type="project" value="InterPro"/>
</dbReference>